<evidence type="ECO:0000313" key="1">
    <source>
        <dbReference type="EMBL" id="KAK5970320.1"/>
    </source>
</evidence>
<dbReference type="Proteomes" id="UP001331761">
    <property type="component" value="Unassembled WGS sequence"/>
</dbReference>
<dbReference type="AlphaFoldDB" id="A0AAN8EZP9"/>
<comment type="caution">
    <text evidence="1">The sequence shown here is derived from an EMBL/GenBank/DDBJ whole genome shotgun (WGS) entry which is preliminary data.</text>
</comment>
<name>A0AAN8EZP9_TRICO</name>
<sequence length="218" mass="24144">MRVSVITPISSNFRKELQFDVPDDTHILHAQFRCRGHNFAAYNGGPSFPLADCCGSKTLTAGDLISSLPDPANALPVECSIGAARVFAIWTQPDSVALKAQRTMNLDDKFVDPHSLGFAYAVFMNKCAHVSNMARATEPATVMDRCRENVRKYRSGFLNLVVDCEESRLKRVFSEFDDGSNSQSHSSNCFVGVEENGVDDGQKSHSRFLFCGFFDDQN</sequence>
<protein>
    <submittedName>
        <fullName evidence="1">Uncharacterized protein</fullName>
    </submittedName>
</protein>
<reference evidence="1 2" key="1">
    <citation type="submission" date="2019-10" db="EMBL/GenBank/DDBJ databases">
        <title>Assembly and Annotation for the nematode Trichostrongylus colubriformis.</title>
        <authorList>
            <person name="Martin J."/>
        </authorList>
    </citation>
    <scope>NUCLEOTIDE SEQUENCE [LARGE SCALE GENOMIC DNA]</scope>
    <source>
        <strain evidence="1">G859</strain>
        <tissue evidence="1">Whole worm</tissue>
    </source>
</reference>
<keyword evidence="2" id="KW-1185">Reference proteome</keyword>
<dbReference type="EMBL" id="WIXE01019131">
    <property type="protein sequence ID" value="KAK5970320.1"/>
    <property type="molecule type" value="Genomic_DNA"/>
</dbReference>
<gene>
    <name evidence="1" type="ORF">GCK32_009685</name>
</gene>
<accession>A0AAN8EZP9</accession>
<evidence type="ECO:0000313" key="2">
    <source>
        <dbReference type="Proteomes" id="UP001331761"/>
    </source>
</evidence>
<proteinExistence type="predicted"/>
<organism evidence="1 2">
    <name type="scientific">Trichostrongylus colubriformis</name>
    <name type="common">Black scour worm</name>
    <dbReference type="NCBI Taxonomy" id="6319"/>
    <lineage>
        <taxon>Eukaryota</taxon>
        <taxon>Metazoa</taxon>
        <taxon>Ecdysozoa</taxon>
        <taxon>Nematoda</taxon>
        <taxon>Chromadorea</taxon>
        <taxon>Rhabditida</taxon>
        <taxon>Rhabditina</taxon>
        <taxon>Rhabditomorpha</taxon>
        <taxon>Strongyloidea</taxon>
        <taxon>Trichostrongylidae</taxon>
        <taxon>Trichostrongylus</taxon>
    </lineage>
</organism>